<accession>D0WG88</accession>
<evidence type="ECO:0000256" key="1">
    <source>
        <dbReference type="SAM" id="MobiDB-lite"/>
    </source>
</evidence>
<comment type="caution">
    <text evidence="2">The sequence shown here is derived from an EMBL/GenBank/DDBJ whole genome shotgun (WGS) entry which is preliminary data.</text>
</comment>
<sequence>MIGIARSSAIPAAMPTHSSAKPATMPASTHRARSEVDRAHAAVVGCDMSDASLGRLRPCTDDPLPGCLSGCSSSTAPPIYERPLTR</sequence>
<dbReference type="Proteomes" id="UP000006001">
    <property type="component" value="Unassembled WGS sequence"/>
</dbReference>
<reference evidence="2" key="1">
    <citation type="submission" date="2009-10" db="EMBL/GenBank/DDBJ databases">
        <authorList>
            <person name="Weinstock G."/>
            <person name="Sodergren E."/>
            <person name="Clifton S."/>
            <person name="Fulton L."/>
            <person name="Fulton B."/>
            <person name="Courtney L."/>
            <person name="Fronick C."/>
            <person name="Harrison M."/>
            <person name="Strong C."/>
            <person name="Farmer C."/>
            <person name="Delahaunty K."/>
            <person name="Markovic C."/>
            <person name="Hall O."/>
            <person name="Minx P."/>
            <person name="Tomlinson C."/>
            <person name="Mitreva M."/>
            <person name="Nelson J."/>
            <person name="Hou S."/>
            <person name="Wollam A."/>
            <person name="Pepin K.H."/>
            <person name="Johnson M."/>
            <person name="Bhonagiri V."/>
            <person name="Nash W.E."/>
            <person name="Warren W."/>
            <person name="Chinwalla A."/>
            <person name="Mardis E.R."/>
            <person name="Wilson R.K."/>
        </authorList>
    </citation>
    <scope>NUCLEOTIDE SEQUENCE [LARGE SCALE GENOMIC DNA]</scope>
    <source>
        <strain evidence="2">ATCC 700122</strain>
    </source>
</reference>
<evidence type="ECO:0000313" key="2">
    <source>
        <dbReference type="EMBL" id="EEZ61501.1"/>
    </source>
</evidence>
<dbReference type="STRING" id="649764.HMPREF0762_00839"/>
<organism evidence="2 3">
    <name type="scientific">Slackia exigua (strain ATCC 700122 / DSM 15923 / CIP 105133 / JCM 11022 / KCTC 5966 / S-7)</name>
    <dbReference type="NCBI Taxonomy" id="649764"/>
    <lineage>
        <taxon>Bacteria</taxon>
        <taxon>Bacillati</taxon>
        <taxon>Actinomycetota</taxon>
        <taxon>Coriobacteriia</taxon>
        <taxon>Eggerthellales</taxon>
        <taxon>Eggerthellaceae</taxon>
        <taxon>Slackia</taxon>
    </lineage>
</organism>
<evidence type="ECO:0000313" key="3">
    <source>
        <dbReference type="Proteomes" id="UP000006001"/>
    </source>
</evidence>
<name>D0WG88_SLAES</name>
<proteinExistence type="predicted"/>
<feature type="region of interest" description="Disordered" evidence="1">
    <location>
        <begin position="1"/>
        <end position="37"/>
    </location>
</feature>
<dbReference type="AlphaFoldDB" id="D0WG88"/>
<dbReference type="HOGENOM" id="CLU_2496227_0_0_11"/>
<keyword evidence="3" id="KW-1185">Reference proteome</keyword>
<gene>
    <name evidence="2" type="ORF">HMPREF0762_00839</name>
</gene>
<protein>
    <submittedName>
        <fullName evidence="2">Uncharacterized protein</fullName>
    </submittedName>
</protein>
<dbReference type="EMBL" id="ACUX02000006">
    <property type="protein sequence ID" value="EEZ61501.1"/>
    <property type="molecule type" value="Genomic_DNA"/>
</dbReference>